<evidence type="ECO:0000313" key="2">
    <source>
        <dbReference type="EMBL" id="ACD05200.1"/>
    </source>
</evidence>
<feature type="compositionally biased region" description="Low complexity" evidence="1">
    <location>
        <begin position="167"/>
        <end position="181"/>
    </location>
</feature>
<feature type="region of interest" description="Disordered" evidence="1">
    <location>
        <begin position="99"/>
        <end position="181"/>
    </location>
</feature>
<evidence type="ECO:0000313" key="3">
    <source>
        <dbReference type="Proteomes" id="UP000001031"/>
    </source>
</evidence>
<dbReference type="PaxDb" id="349741-Amuc_1376"/>
<dbReference type="Proteomes" id="UP000001031">
    <property type="component" value="Chromosome"/>
</dbReference>
<dbReference type="STRING" id="349741.Amuc_1376"/>
<protein>
    <submittedName>
        <fullName evidence="2">Uncharacterized protein</fullName>
    </submittedName>
</protein>
<gene>
    <name evidence="2" type="ordered locus">Amuc_1376</name>
</gene>
<keyword evidence="3" id="KW-1185">Reference proteome</keyword>
<dbReference type="EMBL" id="CP001071">
    <property type="protein sequence ID" value="ACD05200.1"/>
    <property type="molecule type" value="Genomic_DNA"/>
</dbReference>
<dbReference type="AlphaFoldDB" id="B2UKS7"/>
<evidence type="ECO:0000256" key="1">
    <source>
        <dbReference type="SAM" id="MobiDB-lite"/>
    </source>
</evidence>
<organism evidence="2 3">
    <name type="scientific">Akkermansia muciniphila (strain ATCC BAA-835 / DSM 22959 / JCM 33894 / BCRC 81048 / CCUG 64013 / CIP 107961 / Muc)</name>
    <dbReference type="NCBI Taxonomy" id="349741"/>
    <lineage>
        <taxon>Bacteria</taxon>
        <taxon>Pseudomonadati</taxon>
        <taxon>Verrucomicrobiota</taxon>
        <taxon>Verrucomicrobiia</taxon>
        <taxon>Verrucomicrobiales</taxon>
        <taxon>Akkermansiaceae</taxon>
        <taxon>Akkermansia</taxon>
    </lineage>
</organism>
<accession>B2UKS7</accession>
<dbReference type="HOGENOM" id="CLU_1033034_0_0_0"/>
<feature type="compositionally biased region" description="Low complexity" evidence="1">
    <location>
        <begin position="136"/>
        <end position="148"/>
    </location>
</feature>
<name>B2UKS7_AKKM8</name>
<dbReference type="BioCyc" id="AMUC349741:G1GBX-1461-MONOMER"/>
<sequence length="269" mass="30406">MPNRIIREGFLTSDKVDKLSWVEECFYHRLLLAVDDYGRYHADPPLLIGKIMPRKIGNVSNQDIEKWLTACVTAGLVRVYGVEGKRYLEVLQFDQRTRAKKSKFPAPDEEKTDACQSNDGHVSDICQSRDRHPLAYTETESNTNTYTKSETETETETETKEAAPDGSLAAPSRSSLPLPSSPEEVEAYLKNEVARCRLKLLPRDVSECALQYWADRGGSGWVDKFSCPIADWKANALGYALRWARNLDAKGQLPGEESDPFDPKFRKNI</sequence>
<dbReference type="KEGG" id="amu:Amuc_1376"/>
<reference evidence="3" key="1">
    <citation type="journal article" date="2011" name="PLoS ONE">
        <title>The genome of Akkermansia muciniphila, a dedicated intestinal mucin degrader, and its use in exploring intestinal metagenomes.</title>
        <authorList>
            <person name="van Passel M.W."/>
            <person name="Kant R."/>
            <person name="Zoetendal E.G."/>
            <person name="Plugge C.M."/>
            <person name="Derrien M."/>
            <person name="Malfatti S.A."/>
            <person name="Chain P.S."/>
            <person name="Woyke T."/>
            <person name="Palva A."/>
            <person name="de Vos W.M."/>
            <person name="Smidt H."/>
        </authorList>
    </citation>
    <scope>NUCLEOTIDE SEQUENCE [LARGE SCALE GENOMIC DNA]</scope>
    <source>
        <strain evidence="3">ATCC BAA-835 / DSM 22959 / JCM 33894 / BCRC 81048 / CCUG 64013 / CIP 107961 / Muc</strain>
    </source>
</reference>
<proteinExistence type="predicted"/>